<accession>A0ACC5XCS9</accession>
<dbReference type="EMBL" id="CM040471">
    <property type="protein sequence ID" value="MCI4389168.1"/>
    <property type="molecule type" value="Genomic_DNA"/>
</dbReference>
<gene>
    <name evidence="1" type="ORF">PGIGA_G00094790</name>
</gene>
<sequence>MWSGWQYEGGLHWVEVSSLWSRGPRSGGVWGTEDLQPLQDRGTSDSAPCRTAPTRASSQRILRPQVPKQEEADPGPSEAEPARATRPTKAGRLAQDAQAAAAKFLQEERDIPAESLKAVRIQAGEDLSTGEESPIPLGPLTGLEESSLEPSPGSRARVTEGEKVQGGGVRPTLVIDYQEEDSQSHEEGMIEEEGWTLVLSRMVRPIAGRGRGVNKGKDTGDF</sequence>
<evidence type="ECO:0000313" key="1">
    <source>
        <dbReference type="EMBL" id="MCI4389168.1"/>
    </source>
</evidence>
<evidence type="ECO:0000313" key="2">
    <source>
        <dbReference type="Proteomes" id="UP000829447"/>
    </source>
</evidence>
<comment type="caution">
    <text evidence="1">The sequence shown here is derived from an EMBL/GenBank/DDBJ whole genome shotgun (WGS) entry which is preliminary data.</text>
</comment>
<protein>
    <submittedName>
        <fullName evidence="1">Uncharacterized protein</fullName>
    </submittedName>
</protein>
<name>A0ACC5XCS9_PANGG</name>
<proteinExistence type="predicted"/>
<keyword evidence="2" id="KW-1185">Reference proteome</keyword>
<dbReference type="Proteomes" id="UP000829447">
    <property type="component" value="Linkage Group LG18"/>
</dbReference>
<reference evidence="1 2" key="1">
    <citation type="journal article" date="2022" name="bioRxiv">
        <title>An ancient truncated duplication of the anti-Mullerian hormone receptor type 2 gene is a potential conserved master sex determinant in the Pangasiidae catfish family.</title>
        <authorList>
            <person name="Wen M."/>
            <person name="Pan Q."/>
            <person name="Jouanno E."/>
            <person name="Montfort J."/>
            <person name="Zahm M."/>
            <person name="Cabau C."/>
            <person name="Klopp C."/>
            <person name="Iampietro C."/>
            <person name="Roques C."/>
            <person name="Bouchez O."/>
            <person name="Castinel A."/>
            <person name="Donnadieu C."/>
            <person name="Parrinello H."/>
            <person name="Poncet C."/>
            <person name="Belmonte E."/>
            <person name="Gautier V."/>
            <person name="Avarre J.-C."/>
            <person name="Dugue R."/>
            <person name="Gustiano R."/>
            <person name="Ha T.T.T."/>
            <person name="Campet M."/>
            <person name="Sriphairoj K."/>
            <person name="Ribolli J."/>
            <person name="de Almeida F.L."/>
            <person name="Desvignes T."/>
            <person name="Postlethwait J.H."/>
            <person name="Bucao C.F."/>
            <person name="Robinson-Rechavi M."/>
            <person name="Bobe J."/>
            <person name="Herpin A."/>
            <person name="Guiguen Y."/>
        </authorList>
    </citation>
    <scope>NUCLEOTIDE SEQUENCE [LARGE SCALE GENOMIC DNA]</scope>
    <source>
        <strain evidence="1">YG-Dec2019</strain>
    </source>
</reference>
<organism evidence="1 2">
    <name type="scientific">Pangasianodon gigas</name>
    <name type="common">Mekong giant catfish</name>
    <name type="synonym">Pangasius gigas</name>
    <dbReference type="NCBI Taxonomy" id="30993"/>
    <lineage>
        <taxon>Eukaryota</taxon>
        <taxon>Metazoa</taxon>
        <taxon>Chordata</taxon>
        <taxon>Craniata</taxon>
        <taxon>Vertebrata</taxon>
        <taxon>Euteleostomi</taxon>
        <taxon>Actinopterygii</taxon>
        <taxon>Neopterygii</taxon>
        <taxon>Teleostei</taxon>
        <taxon>Ostariophysi</taxon>
        <taxon>Siluriformes</taxon>
        <taxon>Pangasiidae</taxon>
        <taxon>Pangasianodon</taxon>
    </lineage>
</organism>